<dbReference type="Pfam" id="PF07690">
    <property type="entry name" value="MFS_1"/>
    <property type="match status" value="1"/>
</dbReference>
<evidence type="ECO:0000256" key="5">
    <source>
        <dbReference type="ARBA" id="ARBA00023136"/>
    </source>
</evidence>
<organism evidence="8 9">
    <name type="scientific">Kytococcus schroeteri</name>
    <dbReference type="NCBI Taxonomy" id="138300"/>
    <lineage>
        <taxon>Bacteria</taxon>
        <taxon>Bacillati</taxon>
        <taxon>Actinomycetota</taxon>
        <taxon>Actinomycetes</taxon>
        <taxon>Micrococcales</taxon>
        <taxon>Kytococcaceae</taxon>
        <taxon>Kytococcus</taxon>
    </lineage>
</organism>
<feature type="transmembrane region" description="Helical" evidence="6">
    <location>
        <begin position="73"/>
        <end position="94"/>
    </location>
</feature>
<dbReference type="PANTHER" id="PTHR43124:SF3">
    <property type="entry name" value="CHLORAMPHENICOL EFFLUX PUMP RV0191"/>
    <property type="match status" value="1"/>
</dbReference>
<feature type="transmembrane region" description="Helical" evidence="6">
    <location>
        <begin position="177"/>
        <end position="200"/>
    </location>
</feature>
<feature type="transmembrane region" description="Helical" evidence="6">
    <location>
        <begin position="212"/>
        <end position="234"/>
    </location>
</feature>
<evidence type="ECO:0000256" key="2">
    <source>
        <dbReference type="ARBA" id="ARBA00022475"/>
    </source>
</evidence>
<evidence type="ECO:0000256" key="1">
    <source>
        <dbReference type="ARBA" id="ARBA00004651"/>
    </source>
</evidence>
<feature type="transmembrane region" description="Helical" evidence="6">
    <location>
        <begin position="134"/>
        <end position="156"/>
    </location>
</feature>
<dbReference type="SUPFAM" id="SSF103473">
    <property type="entry name" value="MFS general substrate transporter"/>
    <property type="match status" value="1"/>
</dbReference>
<keyword evidence="3 6" id="KW-0812">Transmembrane</keyword>
<feature type="transmembrane region" description="Helical" evidence="6">
    <location>
        <begin position="334"/>
        <end position="353"/>
    </location>
</feature>
<dbReference type="OrthoDB" id="9814237at2"/>
<dbReference type="Proteomes" id="UP000234206">
    <property type="component" value="Unassembled WGS sequence"/>
</dbReference>
<feature type="transmembrane region" description="Helical" evidence="6">
    <location>
        <begin position="20"/>
        <end position="41"/>
    </location>
</feature>
<dbReference type="CDD" id="cd17324">
    <property type="entry name" value="MFS_NepI_like"/>
    <property type="match status" value="1"/>
</dbReference>
<feature type="transmembrane region" description="Helical" evidence="6">
    <location>
        <begin position="241"/>
        <end position="260"/>
    </location>
</feature>
<protein>
    <submittedName>
        <fullName evidence="8">MFS transporter</fullName>
    </submittedName>
</protein>
<keyword evidence="5 6" id="KW-0472">Membrane</keyword>
<dbReference type="Gene3D" id="1.20.1250.20">
    <property type="entry name" value="MFS general substrate transporter like domains"/>
    <property type="match status" value="1"/>
</dbReference>
<accession>A0A2I1PB75</accession>
<dbReference type="GO" id="GO:0022857">
    <property type="term" value="F:transmembrane transporter activity"/>
    <property type="evidence" value="ECO:0007669"/>
    <property type="project" value="InterPro"/>
</dbReference>
<dbReference type="PANTHER" id="PTHR43124">
    <property type="entry name" value="PURINE EFFLUX PUMP PBUE"/>
    <property type="match status" value="1"/>
</dbReference>
<comment type="subcellular location">
    <subcellularLocation>
        <location evidence="1">Cell membrane</location>
        <topology evidence="1">Multi-pass membrane protein</topology>
    </subcellularLocation>
</comment>
<evidence type="ECO:0000313" key="9">
    <source>
        <dbReference type="Proteomes" id="UP000234206"/>
    </source>
</evidence>
<evidence type="ECO:0000256" key="4">
    <source>
        <dbReference type="ARBA" id="ARBA00022989"/>
    </source>
</evidence>
<keyword evidence="9" id="KW-1185">Reference proteome</keyword>
<evidence type="ECO:0000313" key="8">
    <source>
        <dbReference type="EMBL" id="PKZ41841.1"/>
    </source>
</evidence>
<feature type="transmembrane region" description="Helical" evidence="6">
    <location>
        <begin position="266"/>
        <end position="286"/>
    </location>
</feature>
<dbReference type="GO" id="GO:0005886">
    <property type="term" value="C:plasma membrane"/>
    <property type="evidence" value="ECO:0007669"/>
    <property type="project" value="UniProtKB-SubCell"/>
</dbReference>
<keyword evidence="4 6" id="KW-1133">Transmembrane helix</keyword>
<proteinExistence type="predicted"/>
<evidence type="ECO:0000256" key="3">
    <source>
        <dbReference type="ARBA" id="ARBA00022692"/>
    </source>
</evidence>
<feature type="transmembrane region" description="Helical" evidence="6">
    <location>
        <begin position="48"/>
        <end position="67"/>
    </location>
</feature>
<evidence type="ECO:0000256" key="6">
    <source>
        <dbReference type="SAM" id="Phobius"/>
    </source>
</evidence>
<evidence type="ECO:0000259" key="7">
    <source>
        <dbReference type="PROSITE" id="PS50850"/>
    </source>
</evidence>
<dbReference type="PROSITE" id="PS50850">
    <property type="entry name" value="MFS"/>
    <property type="match status" value="1"/>
</dbReference>
<gene>
    <name evidence="8" type="ORF">CYJ76_06090</name>
</gene>
<feature type="transmembrane region" description="Helical" evidence="6">
    <location>
        <begin position="106"/>
        <end position="128"/>
    </location>
</feature>
<reference evidence="8 9" key="1">
    <citation type="submission" date="2017-12" db="EMBL/GenBank/DDBJ databases">
        <title>Phylogenetic diversity of female urinary microbiome.</title>
        <authorList>
            <person name="Thomas-White K."/>
            <person name="Wolfe A.J."/>
        </authorList>
    </citation>
    <scope>NUCLEOTIDE SEQUENCE [LARGE SCALE GENOMIC DNA]</scope>
    <source>
        <strain evidence="8 9">UMB1298</strain>
    </source>
</reference>
<dbReference type="InterPro" id="IPR020846">
    <property type="entry name" value="MFS_dom"/>
</dbReference>
<name>A0A2I1PB75_9MICO</name>
<dbReference type="InterPro" id="IPR050189">
    <property type="entry name" value="MFS_Efflux_Transporters"/>
</dbReference>
<dbReference type="EMBL" id="PKIZ01000009">
    <property type="protein sequence ID" value="PKZ41841.1"/>
    <property type="molecule type" value="Genomic_DNA"/>
</dbReference>
<dbReference type="AlphaFoldDB" id="A0A2I1PB75"/>
<feature type="domain" description="Major facilitator superfamily (MFS) profile" evidence="7">
    <location>
        <begin position="1"/>
        <end position="356"/>
    </location>
</feature>
<keyword evidence="2" id="KW-1003">Cell membrane</keyword>
<comment type="caution">
    <text evidence="8">The sequence shown here is derived from an EMBL/GenBank/DDBJ whole genome shotgun (WGS) entry which is preliminary data.</text>
</comment>
<dbReference type="InterPro" id="IPR011701">
    <property type="entry name" value="MFS"/>
</dbReference>
<dbReference type="InterPro" id="IPR036259">
    <property type="entry name" value="MFS_trans_sf"/>
</dbReference>
<sequence>MTLLPFYAREFGVTEPQASRAVSAYALGVVVGAPVLSVVMGGWERRRALVVLLGMFATGNLLAALAPSMPLLVGARFLAGLPHGALFGIAQLVAATAMGRERAAQAVAWVMMGLTVATVVGVPTVSVIGQATTWRLPFALVAVGGLLLAAVLWRLVPPGGGRSGGTSFHELNALRNPDVLLTLAMGAIGFGGMFAVYSFLSATLLENTDAPAWGIPLVLMAYGVGGILGNLAAGRTPAGRLLPVAGAFQAFIGVATLVYSLTVDHWWLMLLSVAVVGFGGGLVVPLQTRLMHVAGEAQTMAAAMNHAAFNAANALGPAVAGAALAAGWGWHSTGWAGAALSVGGLVVWAVMMLRDRAARPAA</sequence>
<feature type="transmembrane region" description="Helical" evidence="6">
    <location>
        <begin position="307"/>
        <end position="328"/>
    </location>
</feature>